<evidence type="ECO:0000256" key="2">
    <source>
        <dbReference type="ARBA" id="ARBA00022679"/>
    </source>
</evidence>
<keyword evidence="6" id="KW-0119">Carbohydrate metabolism</keyword>
<keyword evidence="3" id="KW-0547">Nucleotide-binding</keyword>
<comment type="caution">
    <text evidence="9">The sequence shown here is derived from an EMBL/GenBank/DDBJ whole genome shotgun (WGS) entry which is preliminary data.</text>
</comment>
<evidence type="ECO:0000259" key="7">
    <source>
        <dbReference type="Pfam" id="PF07005"/>
    </source>
</evidence>
<evidence type="ECO:0000256" key="1">
    <source>
        <dbReference type="ARBA" id="ARBA00005715"/>
    </source>
</evidence>
<dbReference type="InterPro" id="IPR010737">
    <property type="entry name" value="4-carb_acid_sugar_kinase_N"/>
</dbReference>
<evidence type="ECO:0000256" key="3">
    <source>
        <dbReference type="ARBA" id="ARBA00022741"/>
    </source>
</evidence>
<gene>
    <name evidence="9" type="ORF">WMO24_12175</name>
</gene>
<dbReference type="InterPro" id="IPR037051">
    <property type="entry name" value="4-carb_acid_sugar_kinase_N_sf"/>
</dbReference>
<keyword evidence="10" id="KW-1185">Reference proteome</keyword>
<keyword evidence="2" id="KW-0808">Transferase</keyword>
<evidence type="ECO:0000256" key="4">
    <source>
        <dbReference type="ARBA" id="ARBA00022777"/>
    </source>
</evidence>
<name>A0ABV1GH74_9FIRM</name>
<keyword evidence="4 9" id="KW-0418">Kinase</keyword>
<reference evidence="9 10" key="1">
    <citation type="submission" date="2024-03" db="EMBL/GenBank/DDBJ databases">
        <title>Human intestinal bacterial collection.</title>
        <authorList>
            <person name="Pauvert C."/>
            <person name="Hitch T.C.A."/>
            <person name="Clavel T."/>
        </authorList>
    </citation>
    <scope>NUCLEOTIDE SEQUENCE [LARGE SCALE GENOMIC DNA]</scope>
    <source>
        <strain evidence="9 10">CLA-JM-H11</strain>
    </source>
</reference>
<keyword evidence="5" id="KW-0067">ATP-binding</keyword>
<dbReference type="Pfam" id="PF07005">
    <property type="entry name" value="SBD_N"/>
    <property type="match status" value="1"/>
</dbReference>
<comment type="similarity">
    <text evidence="1">Belongs to the four-carbon acid sugar kinase family.</text>
</comment>
<evidence type="ECO:0000313" key="9">
    <source>
        <dbReference type="EMBL" id="MEQ2521179.1"/>
    </source>
</evidence>
<evidence type="ECO:0000256" key="5">
    <source>
        <dbReference type="ARBA" id="ARBA00022840"/>
    </source>
</evidence>
<dbReference type="GO" id="GO:0016301">
    <property type="term" value="F:kinase activity"/>
    <property type="evidence" value="ECO:0007669"/>
    <property type="project" value="UniProtKB-KW"/>
</dbReference>
<dbReference type="Proteomes" id="UP001477672">
    <property type="component" value="Unassembled WGS sequence"/>
</dbReference>
<protein>
    <submittedName>
        <fullName evidence="9">Four-carbon acid sugar kinase family protein</fullName>
    </submittedName>
</protein>
<dbReference type="InterPro" id="IPR042213">
    <property type="entry name" value="NBD_C_sf"/>
</dbReference>
<evidence type="ECO:0000259" key="8">
    <source>
        <dbReference type="Pfam" id="PF17042"/>
    </source>
</evidence>
<proteinExistence type="inferred from homology"/>
<evidence type="ECO:0000256" key="6">
    <source>
        <dbReference type="ARBA" id="ARBA00023277"/>
    </source>
</evidence>
<dbReference type="Gene3D" id="3.40.50.10840">
    <property type="entry name" value="Putative sugar-binding, N-terminal domain"/>
    <property type="match status" value="1"/>
</dbReference>
<dbReference type="InterPro" id="IPR031475">
    <property type="entry name" value="NBD_C"/>
</dbReference>
<dbReference type="EMBL" id="JBBMFA010000102">
    <property type="protein sequence ID" value="MEQ2521179.1"/>
    <property type="molecule type" value="Genomic_DNA"/>
</dbReference>
<dbReference type="Pfam" id="PF17042">
    <property type="entry name" value="NBD_C"/>
    <property type="match status" value="1"/>
</dbReference>
<feature type="domain" description="Four-carbon acid sugar kinase N-terminal" evidence="7">
    <location>
        <begin position="35"/>
        <end position="249"/>
    </location>
</feature>
<evidence type="ECO:0000313" key="10">
    <source>
        <dbReference type="Proteomes" id="UP001477672"/>
    </source>
</evidence>
<accession>A0ABV1GH74</accession>
<sequence length="449" mass="48575">MNQFLIFLACQTARRTCYNEDDEKRPREDENMLRLLMIADDFTGALDTGVQLARHGARTLVVTDAGADLRGIGTDVEVLVMDAETRHLPSLQAHEIVARIVAQGVERNIPYIYKKTDSALRGNIGAELSAALEASGVRQLFFFPALPGMNRQTVDGVHYIDGVPVAQSVFGADPFEPVTESRVTELIAQQSDVPAHSFPPLETAGPLPSQEGILIFDAQTEMQLRTAGQRLLDAGRLKVMAGCAGFAAVLPDLLKLGDGHPPALPLLDKRLLVLCGSVNPITLAQLDAAERAGFTHLRMTAEQKLEPNYWDTEPGRLQLEEWTRIMAAGGHCILDSNGVDGSAATDAYAARHGWSCCDIRTRVSRSLGRVLKKLGEVEGTLLITGGDTLLQCMHQIGVTELQPLGELASGVVLSRFVLDGSPRFVISKSGGFGPPDLLLHLTDFLAAQR</sequence>
<dbReference type="SUPFAM" id="SSF142764">
    <property type="entry name" value="YgbK-like"/>
    <property type="match status" value="1"/>
</dbReference>
<organism evidence="9 10">
    <name type="scientific">Ruthenibacterium intestinale</name>
    <dbReference type="NCBI Taxonomy" id="3133163"/>
    <lineage>
        <taxon>Bacteria</taxon>
        <taxon>Bacillati</taxon>
        <taxon>Bacillota</taxon>
        <taxon>Clostridia</taxon>
        <taxon>Eubacteriales</taxon>
        <taxon>Oscillospiraceae</taxon>
        <taxon>Ruthenibacterium</taxon>
    </lineage>
</organism>
<feature type="domain" description="Four-carbon acid sugar kinase nucleotide binding" evidence="8">
    <location>
        <begin position="272"/>
        <end position="438"/>
    </location>
</feature>
<dbReference type="RefSeq" id="WP_349216692.1">
    <property type="nucleotide sequence ID" value="NZ_JBBMFA010000102.1"/>
</dbReference>
<dbReference type="Gene3D" id="3.40.980.20">
    <property type="entry name" value="Four-carbon acid sugar kinase, nucleotide binding domain"/>
    <property type="match status" value="1"/>
</dbReference>